<dbReference type="Proteomes" id="UP000240916">
    <property type="component" value="Segment"/>
</dbReference>
<proteinExistence type="predicted"/>
<evidence type="ECO:0000313" key="1">
    <source>
        <dbReference type="EMBL" id="ATS93025.1"/>
    </source>
</evidence>
<sequence>MARSSIGRAAGGNSARLGSSPGGLPTFPVRCSMIRPEISVEKSLWCIALPGVPIAAEAWFCDTCVTDFIDAAREYAWDWTDHLHRAPNHEQNADLVCFIQASTDRQLRNWVFSGLRCVCGDVYEDHEPKDLSVPLVNDNPLYPIPNGSVSTIATTKPFSTYDIAACHCGCTIFDLLTD</sequence>
<gene>
    <name evidence="1" type="ORF">SEA_SUPERPHIKIMAN_186</name>
</gene>
<protein>
    <submittedName>
        <fullName evidence="1">Uncharacterized protein</fullName>
    </submittedName>
</protein>
<name>A0A2D2W4A8_9CAUD</name>
<accession>A0A2D2W4A8</accession>
<organism evidence="1 2">
    <name type="scientific">Mycobacterium phage Superphikiman</name>
    <dbReference type="NCBI Taxonomy" id="2041551"/>
    <lineage>
        <taxon>Viruses</taxon>
        <taxon>Duplodnaviria</taxon>
        <taxon>Heunggongvirae</taxon>
        <taxon>Uroviricota</taxon>
        <taxon>Caudoviricetes</taxon>
        <taxon>Omegavirus</taxon>
        <taxon>Omegavirus courthouse</taxon>
    </lineage>
</organism>
<reference evidence="1 2" key="1">
    <citation type="submission" date="2017-09" db="EMBL/GenBank/DDBJ databases">
        <authorList>
            <person name="Pradhan P."/>
            <person name="Aluri L.S."/>
            <person name="Anandarajan D."/>
            <person name="Beiriger J.C."/>
            <person name="Bethamcharla R."/>
            <person name="Betini N."/>
            <person name="Bhatt S.D."/>
            <person name="Chengalvala S."/>
            <person name="Cox N.E."/>
            <person name="Delvadia B.P."/>
            <person name="Desai A.S."/>
            <person name="Devaney A.M."/>
            <person name="Doyle B.K."/>
            <person name="Edgerton A.O."/>
            <person name="Erlich M.C."/>
            <person name="Fitzpatrick K.C."/>
            <person name="Gajjar E.A."/>
            <person name="Ganguly A."/>
            <person name="Gill R.S."/>
            <person name="Goldman M.G."/>
            <person name="Good P.M."/>
            <person name="Gupta N."/>
            <person name="Haddad L.M."/>
            <person name="Han E.J."/>
            <person name="Jain S."/>
            <person name="Jiang A."/>
            <person name="Jurgielewicz A.D."/>
            <person name="Kainth D.K."/>
            <person name="Karam J.M."/>
            <person name="Kodavatiganti M."/>
            <person name="Kriete S.J."/>
            <person name="MacDonald C.E."/>
            <person name="Maret J.P."/>
            <person name="Mathew A.E."/>
            <person name="Nako S."/>
            <person name="Natrajan M."/>
            <person name="Nishu N.M."/>
            <person name="Parikh A."/>
            <person name="Patel N."/>
            <person name="Patel P.D."/>
            <person name="Patel S."/>
            <person name="Patra K."/>
            <person name="Pumpuckdee D."/>
            <person name="Rai K."/>
            <person name="Ramanathan A."/>
            <person name="Sarkar A."/>
            <person name="Schaffer B.L."/>
            <person name="Shah P."/>
            <person name="Tata R.K."/>
            <person name="Tawfik A.H."/>
            <person name="Thuremella B.T."/>
            <person name="Toma J."/>
            <person name="Tran T.L."/>
            <person name="Veera S."/>
            <person name="Vemulapalli V.K."/>
            <person name="Vidas T.V."/>
            <person name="Vieira K.S."/>
            <person name="Vijayakumar G."/>
            <person name="Walor T.A."/>
            <person name="White C.R."/>
            <person name="Wong B.M."/>
            <person name="Zhao Sl."/>
            <person name="McDonald M.T."/>
            <person name="Dalia R."/>
            <person name="Little J.L."/>
            <person name="Gurney S.M.R."/>
            <person name="Bollivar D.W."/>
            <person name="Garlena R.A."/>
            <person name="Russell D.A."/>
            <person name="Pope W.H."/>
            <person name="Jacobs-Sera D."/>
            <person name="Hendrix R.W."/>
            <person name="Hatfull G.F."/>
        </authorList>
    </citation>
    <scope>NUCLEOTIDE SEQUENCE [LARGE SCALE GENOMIC DNA]</scope>
</reference>
<dbReference type="EMBL" id="MF919534">
    <property type="protein sequence ID" value="ATS93025.1"/>
    <property type="molecule type" value="Genomic_DNA"/>
</dbReference>
<evidence type="ECO:0000313" key="2">
    <source>
        <dbReference type="Proteomes" id="UP000240916"/>
    </source>
</evidence>